<dbReference type="PANTHER" id="PTHR35272:SF3">
    <property type="entry name" value="THIOL:DISULFIDE INTERCHANGE PROTEIN DSBC"/>
    <property type="match status" value="1"/>
</dbReference>
<keyword evidence="4 7" id="KW-0574">Periplasm</keyword>
<dbReference type="Gene3D" id="3.40.30.10">
    <property type="entry name" value="Glutaredoxin"/>
    <property type="match status" value="1"/>
</dbReference>
<dbReference type="CDD" id="cd03020">
    <property type="entry name" value="DsbA_DsbC_DsbG"/>
    <property type="match status" value="1"/>
</dbReference>
<evidence type="ECO:0000313" key="10">
    <source>
        <dbReference type="EMBL" id="OTQ49059.1"/>
    </source>
</evidence>
<evidence type="ECO:0000256" key="7">
    <source>
        <dbReference type="RuleBase" id="RU364038"/>
    </source>
</evidence>
<dbReference type="NCBIfam" id="NF008129">
    <property type="entry name" value="PRK10877.1"/>
    <property type="match status" value="1"/>
</dbReference>
<proteinExistence type="inferred from homology"/>
<feature type="domain" description="Disulphide bond isomerase DsbC/G N-terminal" evidence="8">
    <location>
        <begin position="17"/>
        <end position="82"/>
    </location>
</feature>
<dbReference type="GO" id="GO:0016853">
    <property type="term" value="F:isomerase activity"/>
    <property type="evidence" value="ECO:0007669"/>
    <property type="project" value="UniProtKB-KW"/>
</dbReference>
<evidence type="ECO:0000256" key="1">
    <source>
        <dbReference type="ARBA" id="ARBA00004418"/>
    </source>
</evidence>
<dbReference type="InterPro" id="IPR018950">
    <property type="entry name" value="DiS-bond_isomerase_DsbC/G_N"/>
</dbReference>
<dbReference type="InterPro" id="IPR036249">
    <property type="entry name" value="Thioredoxin-like_sf"/>
</dbReference>
<dbReference type="GO" id="GO:0042597">
    <property type="term" value="C:periplasmic space"/>
    <property type="evidence" value="ECO:0007669"/>
    <property type="project" value="UniProtKB-SubCell"/>
</dbReference>
<feature type="signal peptide" evidence="7">
    <location>
        <begin position="1"/>
        <end position="19"/>
    </location>
</feature>
<evidence type="ECO:0000313" key="11">
    <source>
        <dbReference type="Proteomes" id="UP000194968"/>
    </source>
</evidence>
<evidence type="ECO:0000256" key="4">
    <source>
        <dbReference type="ARBA" id="ARBA00022764"/>
    </source>
</evidence>
<comment type="function">
    <text evidence="7">Required for disulfide bond formation in some periplasmic proteins. Acts by transferring its disulfide bond to other proteins and is reduced in the process.</text>
</comment>
<dbReference type="EMBL" id="NASK01000098">
    <property type="protein sequence ID" value="OTQ49059.1"/>
    <property type="molecule type" value="Genomic_DNA"/>
</dbReference>
<accession>A0A242NTM1</accession>
<keyword evidence="3 7" id="KW-0732">Signal</keyword>
<evidence type="ECO:0000256" key="3">
    <source>
        <dbReference type="ARBA" id="ARBA00022729"/>
    </source>
</evidence>
<dbReference type="InterPro" id="IPR009094">
    <property type="entry name" value="DiS-bond_isomerase_DsbC/G_N_sf"/>
</dbReference>
<reference evidence="10 11" key="1">
    <citation type="submission" date="2017-03" db="EMBL/GenBank/DDBJ databases">
        <title>Comparative genomics of honeybee gut symbionts reveal geographically distinct and subgroup specific antibiotic resistance.</title>
        <authorList>
            <person name="Ludvigsen J."/>
            <person name="Porcellato D."/>
            <person name="Labee-Lund T.M."/>
            <person name="Amdam G.V."/>
            <person name="Rudi K."/>
        </authorList>
    </citation>
    <scope>NUCLEOTIDE SEQUENCE [LARGE SCALE GENOMIC DNA]</scope>
    <source>
        <strain evidence="10 11">A-4-12</strain>
    </source>
</reference>
<sequence>MKKLVISLGLALISTSVLANNADITKSMEKLGFSNKEITIENNPVQGLKSVITPEGIFYITDDGKFLTQGPIYSLEGGEPVNIANSNNLKLMKSIEKDAIVYKAPKEKYIISVFTDYTCHYCKLLHENINQYLDAGISVHYFAFPRAGADSDVGKNMQSIWSLADRKAAFDNAYKGNSISPANSMVPYVTQQFNVGKKLGISGTPALLLPDGQLVSGYVPADKLIEILKKKAKN</sequence>
<dbReference type="InterPro" id="IPR051470">
    <property type="entry name" value="Thiol:disulfide_interchange"/>
</dbReference>
<keyword evidence="10" id="KW-0413">Isomerase</keyword>
<organism evidence="10 11">
    <name type="scientific">Gilliamella apis</name>
    <dbReference type="NCBI Taxonomy" id="1970738"/>
    <lineage>
        <taxon>Bacteria</taxon>
        <taxon>Pseudomonadati</taxon>
        <taxon>Pseudomonadota</taxon>
        <taxon>Gammaproteobacteria</taxon>
        <taxon>Orbales</taxon>
        <taxon>Orbaceae</taxon>
        <taxon>Gilliamella</taxon>
    </lineage>
</organism>
<dbReference type="InterPro" id="IPR012336">
    <property type="entry name" value="Thioredoxin-like_fold"/>
</dbReference>
<dbReference type="Pfam" id="PF10411">
    <property type="entry name" value="DsbC_N"/>
    <property type="match status" value="1"/>
</dbReference>
<dbReference type="SUPFAM" id="SSF52833">
    <property type="entry name" value="Thioredoxin-like"/>
    <property type="match status" value="1"/>
</dbReference>
<comment type="caution">
    <text evidence="10">The sequence shown here is derived from an EMBL/GenBank/DDBJ whole genome shotgun (WGS) entry which is preliminary data.</text>
</comment>
<dbReference type="Proteomes" id="UP000194968">
    <property type="component" value="Unassembled WGS sequence"/>
</dbReference>
<evidence type="ECO:0000256" key="5">
    <source>
        <dbReference type="ARBA" id="ARBA00023157"/>
    </source>
</evidence>
<dbReference type="SUPFAM" id="SSF54423">
    <property type="entry name" value="DsbC/DsbG N-terminal domain-like"/>
    <property type="match status" value="1"/>
</dbReference>
<dbReference type="InterPro" id="IPR033954">
    <property type="entry name" value="DiS-bond_Isoase_DsbC/G"/>
</dbReference>
<feature type="chain" id="PRO_5011826369" description="Thiol:disulfide interchange protein" evidence="7">
    <location>
        <begin position="20"/>
        <end position="234"/>
    </location>
</feature>
<dbReference type="OrthoDB" id="12976at2"/>
<comment type="similarity">
    <text evidence="2 7">Belongs to the thioredoxin family. DsbC subfamily.</text>
</comment>
<dbReference type="Gene3D" id="3.10.450.70">
    <property type="entry name" value="Disulphide bond isomerase, DsbC/G, N-terminal"/>
    <property type="match status" value="1"/>
</dbReference>
<evidence type="ECO:0000259" key="8">
    <source>
        <dbReference type="Pfam" id="PF10411"/>
    </source>
</evidence>
<evidence type="ECO:0000256" key="6">
    <source>
        <dbReference type="ARBA" id="ARBA00023284"/>
    </source>
</evidence>
<dbReference type="AlphaFoldDB" id="A0A242NTM1"/>
<gene>
    <name evidence="10" type="ORF">B6D06_07835</name>
</gene>
<dbReference type="Pfam" id="PF13098">
    <property type="entry name" value="Thioredoxin_2"/>
    <property type="match status" value="1"/>
</dbReference>
<comment type="subcellular location">
    <subcellularLocation>
        <location evidence="1 7">Periplasm</location>
    </subcellularLocation>
</comment>
<feature type="domain" description="Thioredoxin-like fold" evidence="9">
    <location>
        <begin position="104"/>
        <end position="228"/>
    </location>
</feature>
<dbReference type="PANTHER" id="PTHR35272">
    <property type="entry name" value="THIOL:DISULFIDE INTERCHANGE PROTEIN DSBC-RELATED"/>
    <property type="match status" value="1"/>
</dbReference>
<dbReference type="RefSeq" id="WP_086320754.1">
    <property type="nucleotide sequence ID" value="NZ_NASD01000011.1"/>
</dbReference>
<protein>
    <recommendedName>
        <fullName evidence="7">Thiol:disulfide interchange protein</fullName>
    </recommendedName>
</protein>
<keyword evidence="5" id="KW-1015">Disulfide bond</keyword>
<name>A0A242NTM1_9GAMM</name>
<evidence type="ECO:0000259" key="9">
    <source>
        <dbReference type="Pfam" id="PF13098"/>
    </source>
</evidence>
<keyword evidence="6 7" id="KW-0676">Redox-active center</keyword>
<evidence type="ECO:0000256" key="2">
    <source>
        <dbReference type="ARBA" id="ARBA00009813"/>
    </source>
</evidence>